<feature type="domain" description="Origin recognition complex subunit 3 winged helix C-terminal" evidence="12">
    <location>
        <begin position="612"/>
        <end position="721"/>
    </location>
</feature>
<comment type="function">
    <text evidence="9">Component of the origin recognition complex (ORC) that binds origins of replication. DNA-binding is ATP-dependent. The specific DNA sequences that define origins of replication have not been identified yet. ORC is required to assemble the pre-replication complex necessary to initiate DNA replication. Binds histone H3 and H4 trimethylation marks H3K9me3, H3K27me3 and H4K20me3.</text>
</comment>
<feature type="domain" description="Origin recognition complex subunit 3 insertion" evidence="13">
    <location>
        <begin position="350"/>
        <end position="599"/>
    </location>
</feature>
<feature type="region of interest" description="Disordered" evidence="10">
    <location>
        <begin position="143"/>
        <end position="167"/>
    </location>
</feature>
<evidence type="ECO:0000256" key="8">
    <source>
        <dbReference type="ARBA" id="ARBA00026084"/>
    </source>
</evidence>
<dbReference type="CDD" id="cd20704">
    <property type="entry name" value="Orc3"/>
    <property type="match status" value="2"/>
</dbReference>
<evidence type="ECO:0000256" key="7">
    <source>
        <dbReference type="ARBA" id="ARBA00023242"/>
    </source>
</evidence>
<evidence type="ECO:0000256" key="2">
    <source>
        <dbReference type="ARBA" id="ARBA00010977"/>
    </source>
</evidence>
<sequence length="722" mass="81642">MDSTVSVSKGCFAFKRKRKGKIPSSVHLSGNLWYQSYKKCMGSSEELLEVLEKKIFTEIFEGLLEYVKKCSSNPETSHTEIPAATLLTGVNMPDHTSLFATLSKSIQQQATPHVATLWARDCSSLKATVERMCSQFMLVPTSDDANDSQDCDNSSNEESDDEKQTKSKINRWHCNLQYLSSWYSTIAAKGNKKRKTNKLSEKFGGKAQSLVVIIPDFESFPAKVLQEFILLLKGYQYRVPFLLVLGVATAVSAVHRSLPHHVSSCLRMKVFHSRPSLAYLNEVLEKVFFLPDQPFHLGGKAFKLLLDVFLFHDFSVMGFVQGYKFCMMQHFHGKDWTVLTCSPEELPSAVKLLSKQDIESVRKLPSVRKHIETLCSKADQISWLKDDTFVKGEIVKLLTNIHKYVHSFFATLKCLNILTCDLPGAPLEKQLRSVYIIASTCDIVKSSELKECMTLLSFLSSDELESKLSEILVILHESLKNGATQMMDVIEKLEGLVAKFKTLWAPVPTTPTKNSQSPSRSPLKAVRSPLKSPSKLLMNVNSRSQLREKLKEMSTHDIKLSPFEKLRTEVLSFLLEEMFTPFLASPQTKPLHELVFFDNIAAVKSHIVGSPRQAMLRGLRDPHFYLDCDCCKLSDLGDILPTLPDVSIVYKLHLESGKLINMFDWLQSFLTIVDPSSVEEEQTEVDPKLQARFTRAVAELQFLGFIKSSNRKTDHVTRLTWC</sequence>
<reference evidence="15" key="1">
    <citation type="submission" date="2025-08" db="UniProtKB">
        <authorList>
            <consortium name="RefSeq"/>
        </authorList>
    </citation>
    <scope>IDENTIFICATION</scope>
    <source>
        <tissue evidence="15">Total insect</tissue>
    </source>
</reference>
<evidence type="ECO:0000259" key="12">
    <source>
        <dbReference type="Pfam" id="PF18137"/>
    </source>
</evidence>
<dbReference type="GO" id="GO:0003688">
    <property type="term" value="F:DNA replication origin binding"/>
    <property type="evidence" value="ECO:0007669"/>
    <property type="project" value="TreeGrafter"/>
</dbReference>
<dbReference type="FunCoup" id="A0A6P9ADA6">
    <property type="interactions" value="2012"/>
</dbReference>
<evidence type="ECO:0000256" key="6">
    <source>
        <dbReference type="ARBA" id="ARBA00023125"/>
    </source>
</evidence>
<evidence type="ECO:0000256" key="3">
    <source>
        <dbReference type="ARBA" id="ARBA00019085"/>
    </source>
</evidence>
<keyword evidence="5" id="KW-0235">DNA replication</keyword>
<dbReference type="Pfam" id="PF07034">
    <property type="entry name" value="ORC3_N"/>
    <property type="match status" value="1"/>
</dbReference>
<dbReference type="GO" id="GO:0005656">
    <property type="term" value="C:nuclear pre-replicative complex"/>
    <property type="evidence" value="ECO:0007669"/>
    <property type="project" value="TreeGrafter"/>
</dbReference>
<dbReference type="InterPro" id="IPR045667">
    <property type="entry name" value="ORC3_N"/>
</dbReference>
<dbReference type="InterPro" id="IPR045663">
    <property type="entry name" value="ORC3_ins"/>
</dbReference>
<accession>A0A6P9ADA6</accession>
<dbReference type="Pfam" id="PF19675">
    <property type="entry name" value="ORC3_ins"/>
    <property type="match status" value="1"/>
</dbReference>
<name>A0A6P9ADA6_THRPL</name>
<dbReference type="OrthoDB" id="10265211at2759"/>
<evidence type="ECO:0000256" key="9">
    <source>
        <dbReference type="ARBA" id="ARBA00045241"/>
    </source>
</evidence>
<comment type="subunit">
    <text evidence="8">Component of ORC, a complex composed of at least 6 subunits: ORC1, ORC2, ORC3, ORC4, ORC5 and ORC6. ORC is regulated in a cell-cycle dependent manner. It is sequentially assembled at the exit from anaphase of mitosis and disassembled as cells enter S phase.</text>
</comment>
<comment type="subcellular location">
    <subcellularLocation>
        <location evidence="1">Nucleus</location>
    </subcellularLocation>
</comment>
<evidence type="ECO:0000256" key="4">
    <source>
        <dbReference type="ARBA" id="ARBA00022553"/>
    </source>
</evidence>
<feature type="domain" description="Origin recognition complex subunit 3 N-terminal" evidence="11">
    <location>
        <begin position="4"/>
        <end position="335"/>
    </location>
</feature>
<dbReference type="RefSeq" id="XP_034256218.1">
    <property type="nucleotide sequence ID" value="XM_034400327.1"/>
</dbReference>
<dbReference type="GO" id="GO:0005664">
    <property type="term" value="C:nuclear origin of replication recognition complex"/>
    <property type="evidence" value="ECO:0007669"/>
    <property type="project" value="InterPro"/>
</dbReference>
<dbReference type="InParanoid" id="A0A6P9ADA6"/>
<evidence type="ECO:0000256" key="1">
    <source>
        <dbReference type="ARBA" id="ARBA00004123"/>
    </source>
</evidence>
<keyword evidence="4" id="KW-0597">Phosphoprotein</keyword>
<keyword evidence="7" id="KW-0539">Nucleus</keyword>
<dbReference type="InterPro" id="IPR020795">
    <property type="entry name" value="ORC3"/>
</dbReference>
<dbReference type="CTD" id="23595"/>
<gene>
    <name evidence="15" type="primary">LOC117654126</name>
</gene>
<dbReference type="KEGG" id="tpal:117654126"/>
<keyword evidence="6" id="KW-0238">DNA-binding</keyword>
<evidence type="ECO:0000256" key="5">
    <source>
        <dbReference type="ARBA" id="ARBA00022705"/>
    </source>
</evidence>
<organism evidence="15">
    <name type="scientific">Thrips palmi</name>
    <name type="common">Melon thrips</name>
    <dbReference type="NCBI Taxonomy" id="161013"/>
    <lineage>
        <taxon>Eukaryota</taxon>
        <taxon>Metazoa</taxon>
        <taxon>Ecdysozoa</taxon>
        <taxon>Arthropoda</taxon>
        <taxon>Hexapoda</taxon>
        <taxon>Insecta</taxon>
        <taxon>Pterygota</taxon>
        <taxon>Neoptera</taxon>
        <taxon>Paraneoptera</taxon>
        <taxon>Thysanoptera</taxon>
        <taxon>Terebrantia</taxon>
        <taxon>Thripoidea</taxon>
        <taxon>Thripidae</taxon>
        <taxon>Thrips</taxon>
    </lineage>
</organism>
<dbReference type="GO" id="GO:0031261">
    <property type="term" value="C:DNA replication preinitiation complex"/>
    <property type="evidence" value="ECO:0007669"/>
    <property type="project" value="TreeGrafter"/>
</dbReference>
<evidence type="ECO:0000313" key="15">
    <source>
        <dbReference type="RefSeq" id="XP_034256218.1"/>
    </source>
</evidence>
<evidence type="ECO:0000256" key="10">
    <source>
        <dbReference type="SAM" id="MobiDB-lite"/>
    </source>
</evidence>
<dbReference type="InterPro" id="IPR040855">
    <property type="entry name" value="ORC_WH_C"/>
</dbReference>
<dbReference type="GO" id="GO:0006270">
    <property type="term" value="P:DNA replication initiation"/>
    <property type="evidence" value="ECO:0007669"/>
    <property type="project" value="TreeGrafter"/>
</dbReference>
<keyword evidence="14" id="KW-1185">Reference proteome</keyword>
<comment type="similarity">
    <text evidence="2">Belongs to the ORC3 family.</text>
</comment>
<dbReference type="PANTHER" id="PTHR12748">
    <property type="entry name" value="ORIGIN RECOGNITION COMPLEX SUBUNIT 3"/>
    <property type="match status" value="1"/>
</dbReference>
<dbReference type="GeneID" id="117654126"/>
<evidence type="ECO:0000313" key="14">
    <source>
        <dbReference type="Proteomes" id="UP000515158"/>
    </source>
</evidence>
<protein>
    <recommendedName>
        <fullName evidence="3">Origin recognition complex subunit 3</fullName>
    </recommendedName>
</protein>
<dbReference type="Pfam" id="PF18137">
    <property type="entry name" value="WHD_ORC"/>
    <property type="match status" value="1"/>
</dbReference>
<evidence type="ECO:0000259" key="13">
    <source>
        <dbReference type="Pfam" id="PF19675"/>
    </source>
</evidence>
<dbReference type="PANTHER" id="PTHR12748:SF0">
    <property type="entry name" value="ORIGIN RECOGNITION COMPLEX SUBUNIT 3"/>
    <property type="match status" value="1"/>
</dbReference>
<proteinExistence type="inferred from homology"/>
<evidence type="ECO:0000259" key="11">
    <source>
        <dbReference type="Pfam" id="PF07034"/>
    </source>
</evidence>
<feature type="compositionally biased region" description="Acidic residues" evidence="10">
    <location>
        <begin position="144"/>
        <end position="161"/>
    </location>
</feature>
<dbReference type="AlphaFoldDB" id="A0A6P9ADA6"/>
<dbReference type="Proteomes" id="UP000515158">
    <property type="component" value="Unplaced"/>
</dbReference>